<dbReference type="NCBIfam" id="NF002879">
    <property type="entry name" value="PRK03333.1"/>
    <property type="match status" value="1"/>
</dbReference>
<dbReference type="PANTHER" id="PTHR10695:SF46">
    <property type="entry name" value="BIFUNCTIONAL COENZYME A SYNTHASE-RELATED"/>
    <property type="match status" value="1"/>
</dbReference>
<keyword evidence="5 6" id="KW-0067">ATP-binding</keyword>
<dbReference type="Gene3D" id="3.40.50.300">
    <property type="entry name" value="P-loop containing nucleotide triphosphate hydrolases"/>
    <property type="match status" value="1"/>
</dbReference>
<keyword evidence="4 6" id="KW-0547">Nucleotide-binding</keyword>
<evidence type="ECO:0000256" key="4">
    <source>
        <dbReference type="ARBA" id="ARBA00022741"/>
    </source>
</evidence>
<dbReference type="InterPro" id="IPR001977">
    <property type="entry name" value="Depp_CoAkinase"/>
</dbReference>
<dbReference type="SUPFAM" id="SSF52540">
    <property type="entry name" value="P-loop containing nucleoside triphosphate hydrolases"/>
    <property type="match status" value="1"/>
</dbReference>
<dbReference type="InterPro" id="IPR027417">
    <property type="entry name" value="P-loop_NTPase"/>
</dbReference>
<sequence length="397" mass="43352">MLRVGLTGGIGAGKSTVAARLAEHGAMVIDADRIAREVVEPGTEGLTELVAEFGEDILTPDGALDRQALAAKAFRDEGSRLRLNAIMHPRIGRRTLELMNQAAPDAVVVHDVPLLVEGGMATNYHLVLIVDADEDVRVKRLVEARGMAEDDARARIAAQATREQRQAVADVWLDNSGTSEEVLGQVDALWRERLVPFEENVRLRRRRPPQPPVISPPDETWPAQAERALARIRAAAGARLVRADHIGSTSVPGLPAKDVLDLQVTVPTLADADALADPLSDAGFVRAEGHWFDQPQDGAPADALWDKRFHFGADPGRPVNLHVRAAEGPAWRLALLFRDWLRANPDEAAAYADIKDRLARAHAHDASVLNYAEEKQVWVDAGFKRAEAWAQNTGWTP</sequence>
<comment type="catalytic activity">
    <reaction evidence="6">
        <text>3'-dephospho-CoA + ATP = ADP + CoA + H(+)</text>
        <dbReference type="Rhea" id="RHEA:18245"/>
        <dbReference type="ChEBI" id="CHEBI:15378"/>
        <dbReference type="ChEBI" id="CHEBI:30616"/>
        <dbReference type="ChEBI" id="CHEBI:57287"/>
        <dbReference type="ChEBI" id="CHEBI:57328"/>
        <dbReference type="ChEBI" id="CHEBI:456216"/>
        <dbReference type="EC" id="2.7.1.24"/>
    </reaction>
</comment>
<comment type="similarity">
    <text evidence="1">In the N-terminal section; belongs to the CoaE family.</text>
</comment>
<comment type="pathway">
    <text evidence="6">Cofactor biosynthesis; coenzyme A biosynthesis; CoA from (R)-pantothenate: step 5/5.</text>
</comment>
<organism evidence="8 9">
    <name type="scientific">Prauserella oleivorans</name>
    <dbReference type="NCBI Taxonomy" id="1478153"/>
    <lineage>
        <taxon>Bacteria</taxon>
        <taxon>Bacillati</taxon>
        <taxon>Actinomycetota</taxon>
        <taxon>Actinomycetes</taxon>
        <taxon>Pseudonocardiales</taxon>
        <taxon>Pseudonocardiaceae</taxon>
        <taxon>Prauserella</taxon>
    </lineage>
</organism>
<dbReference type="Pfam" id="PF01121">
    <property type="entry name" value="CoaE"/>
    <property type="match status" value="1"/>
</dbReference>
<keyword evidence="6 8" id="KW-0418">Kinase</keyword>
<feature type="binding site" evidence="6">
    <location>
        <begin position="11"/>
        <end position="16"/>
    </location>
    <ligand>
        <name>ATP</name>
        <dbReference type="ChEBI" id="CHEBI:30616"/>
    </ligand>
</feature>
<dbReference type="CDD" id="cd02022">
    <property type="entry name" value="DPCK"/>
    <property type="match status" value="1"/>
</dbReference>
<reference evidence="9" key="1">
    <citation type="journal article" date="2019" name="Int. J. Syst. Evol. Microbiol.">
        <title>The Global Catalogue of Microorganisms (GCM) 10K type strain sequencing project: providing services to taxonomists for standard genome sequencing and annotation.</title>
        <authorList>
            <consortium name="The Broad Institute Genomics Platform"/>
            <consortium name="The Broad Institute Genome Sequencing Center for Infectious Disease"/>
            <person name="Wu L."/>
            <person name="Ma J."/>
        </authorList>
    </citation>
    <scope>NUCLEOTIDE SEQUENCE [LARGE SCALE GENOMIC DNA]</scope>
    <source>
        <strain evidence="9">IBRC-M 10906</strain>
    </source>
</reference>
<evidence type="ECO:0000256" key="3">
    <source>
        <dbReference type="ARBA" id="ARBA00022490"/>
    </source>
</evidence>
<dbReference type="RefSeq" id="WP_377390298.1">
    <property type="nucleotide sequence ID" value="NZ_JBHSAN010000022.1"/>
</dbReference>
<protein>
    <recommendedName>
        <fullName evidence="6 7">Dephospho-CoA kinase</fullName>
        <ecNumber evidence="6 7">2.7.1.24</ecNumber>
    </recommendedName>
    <alternativeName>
        <fullName evidence="6">Dephosphocoenzyme A kinase</fullName>
    </alternativeName>
</protein>
<dbReference type="GO" id="GO:0004140">
    <property type="term" value="F:dephospho-CoA kinase activity"/>
    <property type="evidence" value="ECO:0007669"/>
    <property type="project" value="UniProtKB-EC"/>
</dbReference>
<dbReference type="PANTHER" id="PTHR10695">
    <property type="entry name" value="DEPHOSPHO-COA KINASE-RELATED"/>
    <property type="match status" value="1"/>
</dbReference>
<dbReference type="EMBL" id="JBHUOF010000041">
    <property type="protein sequence ID" value="MFD2802086.1"/>
    <property type="molecule type" value="Genomic_DNA"/>
</dbReference>
<dbReference type="InterPro" id="IPR043519">
    <property type="entry name" value="NT_sf"/>
</dbReference>
<comment type="similarity">
    <text evidence="6">Belongs to the CoaE family.</text>
</comment>
<evidence type="ECO:0000313" key="8">
    <source>
        <dbReference type="EMBL" id="MFD2802086.1"/>
    </source>
</evidence>
<gene>
    <name evidence="6 8" type="primary">coaE</name>
    <name evidence="8" type="ORF">ACFS2C_22105</name>
</gene>
<evidence type="ECO:0000256" key="1">
    <source>
        <dbReference type="ARBA" id="ARBA00008826"/>
    </source>
</evidence>
<comment type="similarity">
    <text evidence="2">In the C-terminal section; belongs to the UPF0157 (GrpB) family.</text>
</comment>
<keyword evidence="6" id="KW-0173">Coenzyme A biosynthesis</keyword>
<dbReference type="Gene3D" id="3.30.460.10">
    <property type="entry name" value="Beta Polymerase, domain 2"/>
    <property type="match status" value="1"/>
</dbReference>
<evidence type="ECO:0000256" key="7">
    <source>
        <dbReference type="NCBIfam" id="TIGR00152"/>
    </source>
</evidence>
<dbReference type="Proteomes" id="UP001597478">
    <property type="component" value="Unassembled WGS sequence"/>
</dbReference>
<accession>A0ABW5WFW6</accession>
<evidence type="ECO:0000256" key="5">
    <source>
        <dbReference type="ARBA" id="ARBA00022840"/>
    </source>
</evidence>
<comment type="caution">
    <text evidence="8">The sequence shown here is derived from an EMBL/GenBank/DDBJ whole genome shotgun (WGS) entry which is preliminary data.</text>
</comment>
<evidence type="ECO:0000256" key="6">
    <source>
        <dbReference type="HAMAP-Rule" id="MF_00376"/>
    </source>
</evidence>
<name>A0ABW5WFW6_9PSEU</name>
<evidence type="ECO:0000256" key="2">
    <source>
        <dbReference type="ARBA" id="ARBA00011058"/>
    </source>
</evidence>
<proteinExistence type="inferred from homology"/>
<dbReference type="NCBIfam" id="TIGR00152">
    <property type="entry name" value="dephospho-CoA kinase"/>
    <property type="match status" value="1"/>
</dbReference>
<dbReference type="Pfam" id="PF04229">
    <property type="entry name" value="GrpB"/>
    <property type="match status" value="1"/>
</dbReference>
<dbReference type="EC" id="2.7.1.24" evidence="6 7"/>
<keyword evidence="6 8" id="KW-0808">Transferase</keyword>
<comment type="subcellular location">
    <subcellularLocation>
        <location evidence="6">Cytoplasm</location>
    </subcellularLocation>
</comment>
<keyword evidence="3 6" id="KW-0963">Cytoplasm</keyword>
<evidence type="ECO:0000313" key="9">
    <source>
        <dbReference type="Proteomes" id="UP001597478"/>
    </source>
</evidence>
<dbReference type="SUPFAM" id="SSF81301">
    <property type="entry name" value="Nucleotidyltransferase"/>
    <property type="match status" value="1"/>
</dbReference>
<comment type="function">
    <text evidence="6">Catalyzes the phosphorylation of the 3'-hydroxyl group of dephosphocoenzyme A to form coenzyme A.</text>
</comment>
<dbReference type="InterPro" id="IPR007344">
    <property type="entry name" value="GrpB/CoaE"/>
</dbReference>
<dbReference type="PROSITE" id="PS51219">
    <property type="entry name" value="DPCK"/>
    <property type="match status" value="1"/>
</dbReference>
<dbReference type="HAMAP" id="MF_00376">
    <property type="entry name" value="Dephospho_CoA_kinase"/>
    <property type="match status" value="1"/>
</dbReference>
<keyword evidence="9" id="KW-1185">Reference proteome</keyword>